<dbReference type="InterPro" id="IPR052031">
    <property type="entry name" value="Membrane_Transporter-Flippase"/>
</dbReference>
<feature type="transmembrane region" description="Helical" evidence="7">
    <location>
        <begin position="137"/>
        <end position="155"/>
    </location>
</feature>
<keyword evidence="9" id="KW-1185">Reference proteome</keyword>
<keyword evidence="4 7" id="KW-0812">Transmembrane</keyword>
<dbReference type="CDD" id="cd13145">
    <property type="entry name" value="MATE_like_5"/>
    <property type="match status" value="1"/>
</dbReference>
<dbReference type="PIRSF" id="PIRSF006603">
    <property type="entry name" value="DinF"/>
    <property type="match status" value="1"/>
</dbReference>
<feature type="transmembrane region" description="Helical" evidence="7">
    <location>
        <begin position="55"/>
        <end position="76"/>
    </location>
</feature>
<dbReference type="eggNOG" id="COG0534">
    <property type="taxonomic scope" value="Bacteria"/>
</dbReference>
<organism evidence="8 9">
    <name type="scientific">Peptoclostridium acidaminophilum DSM 3953</name>
    <dbReference type="NCBI Taxonomy" id="1286171"/>
    <lineage>
        <taxon>Bacteria</taxon>
        <taxon>Bacillati</taxon>
        <taxon>Bacillota</taxon>
        <taxon>Clostridia</taxon>
        <taxon>Peptostreptococcales</taxon>
        <taxon>Peptoclostridiaceae</taxon>
        <taxon>Peptoclostridium</taxon>
    </lineage>
</organism>
<proteinExistence type="predicted"/>
<name>W8U731_PEPAC</name>
<dbReference type="AlphaFoldDB" id="W8U731"/>
<dbReference type="PANTHER" id="PTHR43549:SF3">
    <property type="entry name" value="MULTIDRUG RESISTANCE PROTEIN YPNP-RELATED"/>
    <property type="match status" value="1"/>
</dbReference>
<evidence type="ECO:0000256" key="7">
    <source>
        <dbReference type="SAM" id="Phobius"/>
    </source>
</evidence>
<keyword evidence="5 7" id="KW-1133">Transmembrane helix</keyword>
<feature type="transmembrane region" description="Helical" evidence="7">
    <location>
        <begin position="359"/>
        <end position="377"/>
    </location>
</feature>
<dbReference type="GO" id="GO:0005886">
    <property type="term" value="C:plasma membrane"/>
    <property type="evidence" value="ECO:0007669"/>
    <property type="project" value="UniProtKB-SubCell"/>
</dbReference>
<dbReference type="NCBIfam" id="TIGR00797">
    <property type="entry name" value="matE"/>
    <property type="match status" value="1"/>
</dbReference>
<feature type="transmembrane region" description="Helical" evidence="7">
    <location>
        <begin position="194"/>
        <end position="213"/>
    </location>
</feature>
<dbReference type="OrthoDB" id="9811110at2"/>
<dbReference type="GO" id="GO:0042910">
    <property type="term" value="F:xenobiotic transmembrane transporter activity"/>
    <property type="evidence" value="ECO:0007669"/>
    <property type="project" value="InterPro"/>
</dbReference>
<dbReference type="EMBL" id="CP007452">
    <property type="protein sequence ID" value="AHM56696.1"/>
    <property type="molecule type" value="Genomic_DNA"/>
</dbReference>
<evidence type="ECO:0000256" key="2">
    <source>
        <dbReference type="ARBA" id="ARBA00022448"/>
    </source>
</evidence>
<dbReference type="InterPro" id="IPR002528">
    <property type="entry name" value="MATE_fam"/>
</dbReference>
<comment type="subcellular location">
    <subcellularLocation>
        <location evidence="1">Cell membrane</location>
        <topology evidence="1">Multi-pass membrane protein</topology>
    </subcellularLocation>
</comment>
<dbReference type="PATRIC" id="fig|1286171.3.peg.1351"/>
<feature type="transmembrane region" description="Helical" evidence="7">
    <location>
        <begin position="20"/>
        <end position="43"/>
    </location>
</feature>
<dbReference type="STRING" id="1286171.EAL2_c14010"/>
<feature type="transmembrane region" description="Helical" evidence="7">
    <location>
        <begin position="167"/>
        <end position="188"/>
    </location>
</feature>
<dbReference type="InterPro" id="IPR048279">
    <property type="entry name" value="MdtK-like"/>
</dbReference>
<feature type="transmembrane region" description="Helical" evidence="7">
    <location>
        <begin position="286"/>
        <end position="306"/>
    </location>
</feature>
<dbReference type="HOGENOM" id="CLU_012893_0_1_9"/>
<keyword evidence="2" id="KW-0813">Transport</keyword>
<dbReference type="KEGG" id="eac:EAL2_c14010"/>
<evidence type="ECO:0000256" key="1">
    <source>
        <dbReference type="ARBA" id="ARBA00004651"/>
    </source>
</evidence>
<evidence type="ECO:0000256" key="5">
    <source>
        <dbReference type="ARBA" id="ARBA00022989"/>
    </source>
</evidence>
<protein>
    <submittedName>
        <fullName evidence="8">Putative transporter</fullName>
    </submittedName>
</protein>
<feature type="transmembrane region" description="Helical" evidence="7">
    <location>
        <begin position="421"/>
        <end position="443"/>
    </location>
</feature>
<feature type="transmembrane region" description="Helical" evidence="7">
    <location>
        <begin position="248"/>
        <end position="266"/>
    </location>
</feature>
<dbReference type="RefSeq" id="WP_025435680.1">
    <property type="nucleotide sequence ID" value="NZ_CP007452.1"/>
</dbReference>
<dbReference type="Proteomes" id="UP000019591">
    <property type="component" value="Chromosome"/>
</dbReference>
<feature type="transmembrane region" description="Helical" evidence="7">
    <location>
        <begin position="318"/>
        <end position="339"/>
    </location>
</feature>
<dbReference type="GO" id="GO:0015297">
    <property type="term" value="F:antiporter activity"/>
    <property type="evidence" value="ECO:0007669"/>
    <property type="project" value="InterPro"/>
</dbReference>
<dbReference type="PANTHER" id="PTHR43549">
    <property type="entry name" value="MULTIDRUG RESISTANCE PROTEIN YPNP-RELATED"/>
    <property type="match status" value="1"/>
</dbReference>
<feature type="transmembrane region" description="Helical" evidence="7">
    <location>
        <begin position="96"/>
        <end position="117"/>
    </location>
</feature>
<gene>
    <name evidence="8" type="ORF">EAL2_c14010</name>
</gene>
<reference evidence="8 9" key="1">
    <citation type="journal article" date="2014" name="Genome Announc.">
        <title>Complete Genome Sequence of Amino Acid-Utilizing Eubacterium acidaminophilum al-2 (DSM 3953).</title>
        <authorList>
            <person name="Poehlein A."/>
            <person name="Andreesen J.R."/>
            <person name="Daniel R."/>
        </authorList>
    </citation>
    <scope>NUCLEOTIDE SEQUENCE [LARGE SCALE GENOMIC DNA]</scope>
    <source>
        <strain evidence="8 9">DSM 3953</strain>
    </source>
</reference>
<evidence type="ECO:0000256" key="4">
    <source>
        <dbReference type="ARBA" id="ARBA00022692"/>
    </source>
</evidence>
<dbReference type="Pfam" id="PF01554">
    <property type="entry name" value="MatE"/>
    <property type="match status" value="2"/>
</dbReference>
<sequence length="450" mass="48659">MEEIRLTEGKIENLIKRLSVPASTGFFFNTMFNVVDTLFAAMVSTEAVAGMAFSFPVFFIIIAFSSGLGIGTTAIISNEIGKGAQGESRKYSIDAVTLGVLLGAVLIIAGSVTTNIFLQSMGAQGEPLAEASKYMEVILQGVVFFALNAVLNAILSANGDTKPYRNVLILGFFMNVLLDPLFVLGWGVVPAMGIQGIALSTVLIQLVGGIYLAKKIIEKKIIPDLKSSELIPSPSHYIEILKQAIPSSLNMVTVALGMFVINYFIMKYSDSKTIAAYGIAIRIEQIALLPAIGLNIAVLSIVGQNYGAKKYERISHAVLKAAKYGVIIMTCAMAIVFPFARQLMSLFTRDASVIEAGAAYLRIEVFTFNTYVLLNIATSALQGLKKPGFAVYIGLYRQLVMPVIVFYVFASTLNMGISGIWWGIFAVNWSAVAITCFYTVGIFKKIGIRS</sequence>
<evidence type="ECO:0000313" key="8">
    <source>
        <dbReference type="EMBL" id="AHM56696.1"/>
    </source>
</evidence>
<keyword evidence="6 7" id="KW-0472">Membrane</keyword>
<keyword evidence="3" id="KW-1003">Cell membrane</keyword>
<evidence type="ECO:0000313" key="9">
    <source>
        <dbReference type="Proteomes" id="UP000019591"/>
    </source>
</evidence>
<evidence type="ECO:0000256" key="3">
    <source>
        <dbReference type="ARBA" id="ARBA00022475"/>
    </source>
</evidence>
<evidence type="ECO:0000256" key="6">
    <source>
        <dbReference type="ARBA" id="ARBA00023136"/>
    </source>
</evidence>
<feature type="transmembrane region" description="Helical" evidence="7">
    <location>
        <begin position="389"/>
        <end position="409"/>
    </location>
</feature>
<accession>W8U731</accession>